<dbReference type="PANTHER" id="PTHR45982:SF1">
    <property type="entry name" value="REGULATOR OF CHROMOSOME CONDENSATION"/>
    <property type="match status" value="1"/>
</dbReference>
<dbReference type="InterPro" id="IPR009091">
    <property type="entry name" value="RCC1/BLIP-II"/>
</dbReference>
<keyword evidence="1" id="KW-0344">Guanine-nucleotide releasing factor</keyword>
<evidence type="ECO:0000256" key="1">
    <source>
        <dbReference type="ARBA" id="ARBA00022658"/>
    </source>
</evidence>
<dbReference type="eggNOG" id="KOG1426">
    <property type="taxonomic scope" value="Eukaryota"/>
</dbReference>
<evidence type="ECO:0000256" key="3">
    <source>
        <dbReference type="PROSITE-ProRule" id="PRU00235"/>
    </source>
</evidence>
<dbReference type="InterPro" id="IPR051553">
    <property type="entry name" value="Ran_GTPase-activating"/>
</dbReference>
<evidence type="ECO:0000259" key="4">
    <source>
        <dbReference type="Pfam" id="PF25390"/>
    </source>
</evidence>
<accession>A5E0C4</accession>
<keyword evidence="2" id="KW-0677">Repeat</keyword>
<dbReference type="InterPro" id="IPR058923">
    <property type="entry name" value="RCC1-like_dom"/>
</dbReference>
<feature type="domain" description="RCC1-like" evidence="4">
    <location>
        <begin position="4"/>
        <end position="369"/>
    </location>
</feature>
<dbReference type="SUPFAM" id="SSF50985">
    <property type="entry name" value="RCC1/BLIP-II"/>
    <property type="match status" value="1"/>
</dbReference>
<feature type="repeat" description="RCC1" evidence="3">
    <location>
        <begin position="2"/>
        <end position="67"/>
    </location>
</feature>
<dbReference type="GeneID" id="5232772"/>
<evidence type="ECO:0000313" key="6">
    <source>
        <dbReference type="Proteomes" id="UP000001996"/>
    </source>
</evidence>
<dbReference type="OrthoDB" id="5370059at2759"/>
<feature type="repeat" description="RCC1" evidence="3">
    <location>
        <begin position="129"/>
        <end position="182"/>
    </location>
</feature>
<dbReference type="FunCoup" id="A5E0C4">
    <property type="interactions" value="94"/>
</dbReference>
<dbReference type="EMBL" id="CH981527">
    <property type="protein sequence ID" value="EDK44882.1"/>
    <property type="molecule type" value="Genomic_DNA"/>
</dbReference>
<dbReference type="AlphaFoldDB" id="A5E0C4"/>
<gene>
    <name evidence="5" type="ORF">LELG_03061</name>
</gene>
<proteinExistence type="predicted"/>
<sequence>MYQILSCGSNGNYQLGLDNDEDQSILQPATFMLLDPNTNELKPNTKLESKPIKITCGGNHTLVLFESGEVYGCGANDNGQIGCKEKEKEEELEAEQHHCFRIIHPPTPKGVWTDIACSWECSYLVCDKKKVYSLGRGNKGELGLGLGVLSNSDINLGLLREFEYPVTKIKSSLNHVLLQTSDGKLYGWGSCRKGQLGDVLDPSLIKRGAIWQPVALHFTSEDNNLDMSSSTIDDFVLGRDYTVFLKREKHGKLEIYGRANIDKDKLDMCISCDKDYKIEKIESMWSSIHVKINNEIKSYGVNTHGQLYNYKFPQSIEHLKDCYLFVVGSEHGLLLADNKVFAWGWGEHGNCGSPNYAAKACSTHSPETLPDDITFDYLNPLYTGQDKVHLIAGGCATSWVVIESETELD</sequence>
<keyword evidence="6" id="KW-1185">Reference proteome</keyword>
<dbReference type="PROSITE" id="PS50012">
    <property type="entry name" value="RCC1_3"/>
    <property type="match status" value="3"/>
</dbReference>
<dbReference type="PROSITE" id="PS00626">
    <property type="entry name" value="RCC1_2"/>
    <property type="match status" value="1"/>
</dbReference>
<feature type="repeat" description="RCC1" evidence="3">
    <location>
        <begin position="183"/>
        <end position="248"/>
    </location>
</feature>
<evidence type="ECO:0000313" key="5">
    <source>
        <dbReference type="EMBL" id="EDK44882.1"/>
    </source>
</evidence>
<dbReference type="PANTHER" id="PTHR45982">
    <property type="entry name" value="REGULATOR OF CHROMOSOME CONDENSATION"/>
    <property type="match status" value="1"/>
</dbReference>
<dbReference type="PRINTS" id="PR00633">
    <property type="entry name" value="RCCNDNSATION"/>
</dbReference>
<dbReference type="VEuPathDB" id="FungiDB:LELG_03061"/>
<dbReference type="InParanoid" id="A5E0C4"/>
<dbReference type="Pfam" id="PF25390">
    <property type="entry name" value="WD40_RLD"/>
    <property type="match status" value="1"/>
</dbReference>
<protein>
    <recommendedName>
        <fullName evidence="4">RCC1-like domain-containing protein</fullName>
    </recommendedName>
</protein>
<dbReference type="OMA" id="GWGNCRK"/>
<dbReference type="KEGG" id="lel:PVL30_002553"/>
<dbReference type="Gene3D" id="2.130.10.30">
    <property type="entry name" value="Regulator of chromosome condensation 1/beta-lactamase-inhibitor protein II"/>
    <property type="match status" value="2"/>
</dbReference>
<evidence type="ECO:0000256" key="2">
    <source>
        <dbReference type="ARBA" id="ARBA00022737"/>
    </source>
</evidence>
<organism evidence="5 6">
    <name type="scientific">Lodderomyces elongisporus (strain ATCC 11503 / CBS 2605 / JCM 1781 / NBRC 1676 / NRRL YB-4239)</name>
    <name type="common">Yeast</name>
    <name type="synonym">Saccharomyces elongisporus</name>
    <dbReference type="NCBI Taxonomy" id="379508"/>
    <lineage>
        <taxon>Eukaryota</taxon>
        <taxon>Fungi</taxon>
        <taxon>Dikarya</taxon>
        <taxon>Ascomycota</taxon>
        <taxon>Saccharomycotina</taxon>
        <taxon>Pichiomycetes</taxon>
        <taxon>Debaryomycetaceae</taxon>
        <taxon>Candida/Lodderomyces clade</taxon>
        <taxon>Lodderomyces</taxon>
    </lineage>
</organism>
<dbReference type="InterPro" id="IPR000408">
    <property type="entry name" value="Reg_chr_condens"/>
</dbReference>
<dbReference type="Proteomes" id="UP000001996">
    <property type="component" value="Unassembled WGS sequence"/>
</dbReference>
<reference evidence="5 6" key="1">
    <citation type="journal article" date="2009" name="Nature">
        <title>Evolution of pathogenicity and sexual reproduction in eight Candida genomes.</title>
        <authorList>
            <person name="Butler G."/>
            <person name="Rasmussen M.D."/>
            <person name="Lin M.F."/>
            <person name="Santos M.A."/>
            <person name="Sakthikumar S."/>
            <person name="Munro C.A."/>
            <person name="Rheinbay E."/>
            <person name="Grabherr M."/>
            <person name="Forche A."/>
            <person name="Reedy J.L."/>
            <person name="Agrafioti I."/>
            <person name="Arnaud M.B."/>
            <person name="Bates S."/>
            <person name="Brown A.J."/>
            <person name="Brunke S."/>
            <person name="Costanzo M.C."/>
            <person name="Fitzpatrick D.A."/>
            <person name="de Groot P.W."/>
            <person name="Harris D."/>
            <person name="Hoyer L.L."/>
            <person name="Hube B."/>
            <person name="Klis F.M."/>
            <person name="Kodira C."/>
            <person name="Lennard N."/>
            <person name="Logue M.E."/>
            <person name="Martin R."/>
            <person name="Neiman A.M."/>
            <person name="Nikolaou E."/>
            <person name="Quail M.A."/>
            <person name="Quinn J."/>
            <person name="Santos M.C."/>
            <person name="Schmitzberger F.F."/>
            <person name="Sherlock G."/>
            <person name="Shah P."/>
            <person name="Silverstein K.A."/>
            <person name="Skrzypek M.S."/>
            <person name="Soll D."/>
            <person name="Staggs R."/>
            <person name="Stansfield I."/>
            <person name="Stumpf M.P."/>
            <person name="Sudbery P.E."/>
            <person name="Srikantha T."/>
            <person name="Zeng Q."/>
            <person name="Berman J."/>
            <person name="Berriman M."/>
            <person name="Heitman J."/>
            <person name="Gow N.A."/>
            <person name="Lorenz M.C."/>
            <person name="Birren B.W."/>
            <person name="Kellis M."/>
            <person name="Cuomo C.A."/>
        </authorList>
    </citation>
    <scope>NUCLEOTIDE SEQUENCE [LARGE SCALE GENOMIC DNA]</scope>
    <source>
        <strain evidence="6">ATCC 11503 / BCRC 21390 / CBS 2605 / JCM 1781 / NBRC 1676 / NRRL YB-4239</strain>
    </source>
</reference>
<name>A5E0C4_LODEL</name>
<dbReference type="STRING" id="379508.A5E0C4"/>
<dbReference type="HOGENOM" id="CLU_005210_0_0_1"/>